<feature type="chain" id="PRO_5025589245" description="Major facilitator superfamily (MFS) profile domain-containing protein" evidence="6">
    <location>
        <begin position="28"/>
        <end position="373"/>
    </location>
</feature>
<evidence type="ECO:0000313" key="9">
    <source>
        <dbReference type="Proteomes" id="UP000799539"/>
    </source>
</evidence>
<sequence length="373" mass="41098">NPRNWTSRMRWTHTAIACFTAFVCTLASTIVTPSQSPAIKADSASTDSVLPTSLFVFGLVFGPLLSDMGSEAFGRKVMYLTTLPLFAMFVLATAFENAPAGFLAFRFFSGLSCAPLLHLGFGTIFDIWTGRQRSSALTIYVFSMLLGVTFGPVIGGYIDEEYGIRGTQYVIIVLIVVCMLPTIFMKETAKEAINRRKAGSSKPLAVSLYKQRRFTLRSSVCLAPLRMLVKEPILVVGSAYAAYHLGVLYDICIAFPDMLRETHHFKPSIQGLSFVSMSIGVTIALALQLICLSSSLPSDSSPPPLPKTLPPPPEWRLKPVLPAAFFLTISLFILGWTTTFKIHWFVPLLCMSLYAANFLIILISTLQFLLESF</sequence>
<dbReference type="Proteomes" id="UP000799539">
    <property type="component" value="Unassembled WGS sequence"/>
</dbReference>
<dbReference type="GO" id="GO:0005886">
    <property type="term" value="C:plasma membrane"/>
    <property type="evidence" value="ECO:0007669"/>
    <property type="project" value="TreeGrafter"/>
</dbReference>
<feature type="non-terminal residue" evidence="8">
    <location>
        <position position="1"/>
    </location>
</feature>
<dbReference type="PANTHER" id="PTHR23502">
    <property type="entry name" value="MAJOR FACILITATOR SUPERFAMILY"/>
    <property type="match status" value="1"/>
</dbReference>
<dbReference type="InterPro" id="IPR011701">
    <property type="entry name" value="MFS"/>
</dbReference>
<gene>
    <name evidence="8" type="ORF">CERZMDRAFT_20326</name>
</gene>
<dbReference type="InterPro" id="IPR020846">
    <property type="entry name" value="MFS_dom"/>
</dbReference>
<evidence type="ECO:0000256" key="2">
    <source>
        <dbReference type="ARBA" id="ARBA00022692"/>
    </source>
</evidence>
<proteinExistence type="predicted"/>
<feature type="transmembrane region" description="Helical" evidence="5">
    <location>
        <begin position="137"/>
        <end position="158"/>
    </location>
</feature>
<keyword evidence="9" id="KW-1185">Reference proteome</keyword>
<dbReference type="InterPro" id="IPR036259">
    <property type="entry name" value="MFS_trans_sf"/>
</dbReference>
<evidence type="ECO:0000256" key="1">
    <source>
        <dbReference type="ARBA" id="ARBA00004141"/>
    </source>
</evidence>
<feature type="transmembrane region" description="Helical" evidence="5">
    <location>
        <begin position="77"/>
        <end position="95"/>
    </location>
</feature>
<dbReference type="Gene3D" id="1.20.1250.20">
    <property type="entry name" value="MFS general substrate transporter like domains"/>
    <property type="match status" value="1"/>
</dbReference>
<feature type="transmembrane region" description="Helical" evidence="5">
    <location>
        <begin position="348"/>
        <end position="370"/>
    </location>
</feature>
<evidence type="ECO:0000256" key="3">
    <source>
        <dbReference type="ARBA" id="ARBA00022989"/>
    </source>
</evidence>
<feature type="signal peptide" evidence="6">
    <location>
        <begin position="1"/>
        <end position="27"/>
    </location>
</feature>
<keyword evidence="3 5" id="KW-1133">Transmembrane helix</keyword>
<dbReference type="GO" id="GO:0015606">
    <property type="term" value="F:spermidine transmembrane transporter activity"/>
    <property type="evidence" value="ECO:0007669"/>
    <property type="project" value="TreeGrafter"/>
</dbReference>
<dbReference type="GO" id="GO:0000297">
    <property type="term" value="F:spermine transmembrane transporter activity"/>
    <property type="evidence" value="ECO:0007669"/>
    <property type="project" value="TreeGrafter"/>
</dbReference>
<feature type="transmembrane region" description="Helical" evidence="5">
    <location>
        <begin position="274"/>
        <end position="296"/>
    </location>
</feature>
<evidence type="ECO:0000256" key="5">
    <source>
        <dbReference type="SAM" id="Phobius"/>
    </source>
</evidence>
<feature type="transmembrane region" description="Helical" evidence="5">
    <location>
        <begin position="48"/>
        <end position="65"/>
    </location>
</feature>
<evidence type="ECO:0000256" key="4">
    <source>
        <dbReference type="ARBA" id="ARBA00023136"/>
    </source>
</evidence>
<keyword evidence="2 5" id="KW-0812">Transmembrane</keyword>
<keyword evidence="4 5" id="KW-0472">Membrane</keyword>
<feature type="domain" description="Major facilitator superfamily (MFS) profile" evidence="7">
    <location>
        <begin position="13"/>
        <end position="373"/>
    </location>
</feature>
<feature type="non-terminal residue" evidence="8">
    <location>
        <position position="373"/>
    </location>
</feature>
<dbReference type="SUPFAM" id="SSF103473">
    <property type="entry name" value="MFS general substrate transporter"/>
    <property type="match status" value="1"/>
</dbReference>
<name>A0A6A6F0K6_9PEZI</name>
<dbReference type="PROSITE" id="PS50850">
    <property type="entry name" value="MFS"/>
    <property type="match status" value="1"/>
</dbReference>
<evidence type="ECO:0000259" key="7">
    <source>
        <dbReference type="PROSITE" id="PS50850"/>
    </source>
</evidence>
<protein>
    <recommendedName>
        <fullName evidence="7">Major facilitator superfamily (MFS) profile domain-containing protein</fullName>
    </recommendedName>
</protein>
<dbReference type="EMBL" id="ML992705">
    <property type="protein sequence ID" value="KAF2207282.1"/>
    <property type="molecule type" value="Genomic_DNA"/>
</dbReference>
<dbReference type="Pfam" id="PF07690">
    <property type="entry name" value="MFS_1"/>
    <property type="match status" value="1"/>
</dbReference>
<dbReference type="OrthoDB" id="3066029at2759"/>
<evidence type="ECO:0000313" key="8">
    <source>
        <dbReference type="EMBL" id="KAF2207282.1"/>
    </source>
</evidence>
<reference evidence="8" key="1">
    <citation type="journal article" date="2020" name="Stud. Mycol.">
        <title>101 Dothideomycetes genomes: a test case for predicting lifestyles and emergence of pathogens.</title>
        <authorList>
            <person name="Haridas S."/>
            <person name="Albert R."/>
            <person name="Binder M."/>
            <person name="Bloem J."/>
            <person name="Labutti K."/>
            <person name="Salamov A."/>
            <person name="Andreopoulos B."/>
            <person name="Baker S."/>
            <person name="Barry K."/>
            <person name="Bills G."/>
            <person name="Bluhm B."/>
            <person name="Cannon C."/>
            <person name="Castanera R."/>
            <person name="Culley D."/>
            <person name="Daum C."/>
            <person name="Ezra D."/>
            <person name="Gonzalez J."/>
            <person name="Henrissat B."/>
            <person name="Kuo A."/>
            <person name="Liang C."/>
            <person name="Lipzen A."/>
            <person name="Lutzoni F."/>
            <person name="Magnuson J."/>
            <person name="Mondo S."/>
            <person name="Nolan M."/>
            <person name="Ohm R."/>
            <person name="Pangilinan J."/>
            <person name="Park H.-J."/>
            <person name="Ramirez L."/>
            <person name="Alfaro M."/>
            <person name="Sun H."/>
            <person name="Tritt A."/>
            <person name="Yoshinaga Y."/>
            <person name="Zwiers L.-H."/>
            <person name="Turgeon B."/>
            <person name="Goodwin S."/>
            <person name="Spatafora J."/>
            <person name="Crous P."/>
            <person name="Grigoriev I."/>
        </authorList>
    </citation>
    <scope>NUCLEOTIDE SEQUENCE</scope>
    <source>
        <strain evidence="8">SCOH1-5</strain>
    </source>
</reference>
<keyword evidence="6" id="KW-0732">Signal</keyword>
<dbReference type="AlphaFoldDB" id="A0A6A6F0K6"/>
<feature type="transmembrane region" description="Helical" evidence="5">
    <location>
        <begin position="107"/>
        <end position="125"/>
    </location>
</feature>
<comment type="subcellular location">
    <subcellularLocation>
        <location evidence="1">Membrane</location>
        <topology evidence="1">Multi-pass membrane protein</topology>
    </subcellularLocation>
</comment>
<accession>A0A6A6F0K6</accession>
<feature type="transmembrane region" description="Helical" evidence="5">
    <location>
        <begin position="316"/>
        <end position="336"/>
    </location>
</feature>
<dbReference type="PANTHER" id="PTHR23502:SF38">
    <property type="entry name" value="POLYAMINE TRANSPORTER 4"/>
    <property type="match status" value="1"/>
</dbReference>
<evidence type="ECO:0000256" key="6">
    <source>
        <dbReference type="SAM" id="SignalP"/>
    </source>
</evidence>
<organism evidence="8 9">
    <name type="scientific">Cercospora zeae-maydis SCOH1-5</name>
    <dbReference type="NCBI Taxonomy" id="717836"/>
    <lineage>
        <taxon>Eukaryota</taxon>
        <taxon>Fungi</taxon>
        <taxon>Dikarya</taxon>
        <taxon>Ascomycota</taxon>
        <taxon>Pezizomycotina</taxon>
        <taxon>Dothideomycetes</taxon>
        <taxon>Dothideomycetidae</taxon>
        <taxon>Mycosphaerellales</taxon>
        <taxon>Mycosphaerellaceae</taxon>
        <taxon>Cercospora</taxon>
    </lineage>
</organism>
<feature type="transmembrane region" description="Helical" evidence="5">
    <location>
        <begin position="164"/>
        <end position="185"/>
    </location>
</feature>